<dbReference type="Proteomes" id="UP000619486">
    <property type="component" value="Unassembled WGS sequence"/>
</dbReference>
<dbReference type="EMBL" id="BMQQ01000003">
    <property type="protein sequence ID" value="GGT22177.1"/>
    <property type="molecule type" value="Genomic_DNA"/>
</dbReference>
<organism evidence="3 4">
    <name type="scientific">Streptomyces purpureus</name>
    <dbReference type="NCBI Taxonomy" id="1951"/>
    <lineage>
        <taxon>Bacteria</taxon>
        <taxon>Bacillati</taxon>
        <taxon>Actinomycetota</taxon>
        <taxon>Actinomycetes</taxon>
        <taxon>Kitasatosporales</taxon>
        <taxon>Streptomycetaceae</taxon>
        <taxon>Streptomyces</taxon>
    </lineage>
</organism>
<evidence type="ECO:0000313" key="3">
    <source>
        <dbReference type="EMBL" id="GGT22177.1"/>
    </source>
</evidence>
<dbReference type="SUPFAM" id="SSF55486">
    <property type="entry name" value="Metalloproteases ('zincins'), catalytic domain"/>
    <property type="match status" value="1"/>
</dbReference>
<dbReference type="Pfam" id="PF18998">
    <property type="entry name" value="Flg_new_2"/>
    <property type="match status" value="1"/>
</dbReference>
<evidence type="ECO:0000256" key="1">
    <source>
        <dbReference type="SAM" id="SignalP"/>
    </source>
</evidence>
<feature type="signal peptide" evidence="1">
    <location>
        <begin position="1"/>
        <end position="30"/>
    </location>
</feature>
<dbReference type="InterPro" id="IPR044060">
    <property type="entry name" value="Bacterial_rp_domain"/>
</dbReference>
<dbReference type="RefSeq" id="WP_189200453.1">
    <property type="nucleotide sequence ID" value="NZ_BMQQ01000003.1"/>
</dbReference>
<reference evidence="3" key="1">
    <citation type="journal article" date="2014" name="Int. J. Syst. Evol. Microbiol.">
        <title>Complete genome sequence of Corynebacterium casei LMG S-19264T (=DSM 44701T), isolated from a smear-ripened cheese.</title>
        <authorList>
            <consortium name="US DOE Joint Genome Institute (JGI-PGF)"/>
            <person name="Walter F."/>
            <person name="Albersmeier A."/>
            <person name="Kalinowski J."/>
            <person name="Ruckert C."/>
        </authorList>
    </citation>
    <scope>NUCLEOTIDE SEQUENCE</scope>
    <source>
        <strain evidence="3">JCM 3172</strain>
    </source>
</reference>
<dbReference type="Pfam" id="PF13583">
    <property type="entry name" value="Reprolysin_4"/>
    <property type="match status" value="1"/>
</dbReference>
<feature type="domain" description="Bacterial repeat" evidence="2">
    <location>
        <begin position="439"/>
        <end position="509"/>
    </location>
</feature>
<name>A0A918GYG8_9ACTN</name>
<sequence>MPARRRAAMGAGLLTLLSLAAALSSPTPSAADGTAPDANRPWVLRSRTVQADPKEYAQLCARQQDGAPAERTVELFPDVQVTAVADRVDVDEHGTATFTGHVADRPAERVYLTVTGACPRGRVAAGPAVDGLVTLGDRTYTLAPDPGQPGHVVITEQDPAQRPAPVEHEIKERFTEGRAMSPRRTPSSDPVVIDMVVGWTPGAAARVGGEAGMRSRVALAEATLNRAFADSGIKASVDVVATYAPEYAGGERAAEVYRKLADPRDRRLGATAAALREKTAADLVAMLVRVPRGTSSGQGSLPMPPSSATDREAYSVTDVDSVVDWYNFGHEVGHNLGLWHDRATLDAQAGGVDYTPYLTTPYSTGWVTPNRRFHTLMAYSSACGQPCAAVNRYSNTVQPWEGQPLGDARSDNARVARATAPIVAAYREPATPRTRHALTLAVSPADGGTAAPSAWGPYRPGGQVTVTAVPSPGHRFTGWVLDGTRHAHTRPTMAVTMDRARTLTAVFEKA</sequence>
<keyword evidence="4" id="KW-1185">Reference proteome</keyword>
<accession>A0A918GYG8</accession>
<evidence type="ECO:0000259" key="2">
    <source>
        <dbReference type="Pfam" id="PF18998"/>
    </source>
</evidence>
<keyword evidence="1" id="KW-0732">Signal</keyword>
<proteinExistence type="predicted"/>
<comment type="caution">
    <text evidence="3">The sequence shown here is derived from an EMBL/GenBank/DDBJ whole genome shotgun (WGS) entry which is preliminary data.</text>
</comment>
<evidence type="ECO:0000313" key="4">
    <source>
        <dbReference type="Proteomes" id="UP000619486"/>
    </source>
</evidence>
<reference evidence="3" key="2">
    <citation type="submission" date="2020-09" db="EMBL/GenBank/DDBJ databases">
        <authorList>
            <person name="Sun Q."/>
            <person name="Ohkuma M."/>
        </authorList>
    </citation>
    <scope>NUCLEOTIDE SEQUENCE</scope>
    <source>
        <strain evidence="3">JCM 3172</strain>
    </source>
</reference>
<protein>
    <recommendedName>
        <fullName evidence="2">Bacterial repeat domain-containing protein</fullName>
    </recommendedName>
</protein>
<gene>
    <name evidence="3" type="ORF">GCM10014713_14000</name>
</gene>
<feature type="chain" id="PRO_5038832059" description="Bacterial repeat domain-containing protein" evidence="1">
    <location>
        <begin position="31"/>
        <end position="510"/>
    </location>
</feature>
<dbReference type="AlphaFoldDB" id="A0A918GYG8"/>